<protein>
    <recommendedName>
        <fullName evidence="2">YhdP central domain-containing protein</fullName>
    </recommendedName>
</protein>
<sequence>MSVLAVLLVLALAVLVRLSQGPVSLDFLRGSIEAKINQSLPSMTVSVGGVTLERDGSSGVPHVQIGDLVLRDKQGTYLASAPHASLGIDEGALFSGEVVPTSITLKGPSIRARRGLDGNFSLGFEEPAPESEAVTIDANGTGKSDLQPGEGAAAPQPQFNSSGAALIALVSGGPDSGAISSINAIKIENAAITFFDEANNASWNIRDAHLTFIRQPDGFIVDANAAVLNGGDKAGEWKASGNASYSRATHSFSIDARVDDLSPAKISDQIYAFSKLARVDVPLSGKISMEVTDAGRVTSAVGEFQAAAGVVDLPDYLAGRLNVDEGSLRAEYDPASGAISITDSQLLIGSSHAQMTGRLTPERSADGRLTAIDIHLEADNAALDAQGSIRNPVAIDQVIFDGKALIDQAELDINDLQVLSGSAVVRLKGAIAGGEESPAIMMGGRIQRMPAALLKQLWPPIIAEKTRTFVNENVKEGLITEGQFTVRLPANAMAEAKRTRQLQPGAINMTMAMEGVTTGYFKNLPPLINASGTATLKDDDFSLTIDGGDVVLPSGAKGRLAHGTMLSKDILAVETRSEFELDIAAGAQALIEYLDQPDLNLIRHTGLDTSKLEGDATMKVHLAFPMIKPLPPERIEMKAAARLVNAALKDALPGVDISEGKIDLTMEKGVLTATGPAKIAGIPSELSWQRGPAPDFLQSAVIKTTLDGEQRRTLGIDLGTFARGPVPVTATIADLADPQGRVDIVADLSDVAMRIQQIGWARPAIPKTAAKMTFYSKGEKGPRVEDLEIKGKDLSIKGSMLLAPKRQGLRSANFTEMRLSDENRFAATVKVADNVMDVQVTGDSFDARPLIRGLFGNQNRDEAAQAAEEAKANSGRTVKLNLSIGRVYANLGEIITSVSGSLVSKSSRLSEAEINGTFLSGQPIVFRVTPVEGGREMRINGRDGGAAIRAANLYSKVAGGQIEFFALLSADGSVRKGKLTLRDFEVRNEAALAELDARGKPKRDAPRRDGPRRDALSFKKLSLPFTSDSRFICIGEALVRGPELGASAAGLIRKADGAIDIAGTITPAYALNAALGDIPLLGDIITGGKGQGIIGVTFAMSGTVDKPDFQMNPVSAVAPGFLRKFFEYSSRCEPMKPVKKTGKNAEEAVSPAQ</sequence>
<evidence type="ECO:0000313" key="3">
    <source>
        <dbReference type="EMBL" id="PZF76196.1"/>
    </source>
</evidence>
<keyword evidence="4" id="KW-1185">Reference proteome</keyword>
<dbReference type="AlphaFoldDB" id="A0A2W2BRY7"/>
<feature type="domain" description="YhdP central" evidence="2">
    <location>
        <begin position="367"/>
        <end position="711"/>
    </location>
</feature>
<dbReference type="InterPro" id="IPR025263">
    <property type="entry name" value="YhdP_central"/>
</dbReference>
<gene>
    <name evidence="3" type="ORF">DK847_13400</name>
</gene>
<evidence type="ECO:0000313" key="4">
    <source>
        <dbReference type="Proteomes" id="UP000248795"/>
    </source>
</evidence>
<dbReference type="Pfam" id="PF13116">
    <property type="entry name" value="YhdP"/>
    <property type="match status" value="1"/>
</dbReference>
<dbReference type="Proteomes" id="UP000248795">
    <property type="component" value="Unassembled WGS sequence"/>
</dbReference>
<feature type="region of interest" description="Disordered" evidence="1">
    <location>
        <begin position="138"/>
        <end position="157"/>
    </location>
</feature>
<dbReference type="EMBL" id="QKVK01000006">
    <property type="protein sequence ID" value="PZF76196.1"/>
    <property type="molecule type" value="Genomic_DNA"/>
</dbReference>
<proteinExistence type="predicted"/>
<name>A0A2W2BRY7_9HYPH</name>
<evidence type="ECO:0000256" key="1">
    <source>
        <dbReference type="SAM" id="MobiDB-lite"/>
    </source>
</evidence>
<reference evidence="4" key="1">
    <citation type="submission" date="2018-06" db="EMBL/GenBank/DDBJ databases">
        <title>Aestuariibacter litoralis strain KCTC 52945T.</title>
        <authorList>
            <person name="Li X."/>
            <person name="Salam N."/>
            <person name="Li J.-L."/>
            <person name="Chen Y.-M."/>
            <person name="Yang Z.-W."/>
            <person name="Zhang L.-Y."/>
            <person name="Han M.-X."/>
            <person name="Xiao M."/>
            <person name="Li W.-J."/>
        </authorList>
    </citation>
    <scope>NUCLEOTIDE SEQUENCE [LARGE SCALE GENOMIC DNA]</scope>
    <source>
        <strain evidence="4">KCTC 52945</strain>
    </source>
</reference>
<organism evidence="3 4">
    <name type="scientific">Aestuariivirga litoralis</name>
    <dbReference type="NCBI Taxonomy" id="2650924"/>
    <lineage>
        <taxon>Bacteria</taxon>
        <taxon>Pseudomonadati</taxon>
        <taxon>Pseudomonadota</taxon>
        <taxon>Alphaproteobacteria</taxon>
        <taxon>Hyphomicrobiales</taxon>
        <taxon>Aestuariivirgaceae</taxon>
        <taxon>Aestuariivirga</taxon>
    </lineage>
</organism>
<accession>A0A2W2BRY7</accession>
<comment type="caution">
    <text evidence="3">The sequence shown here is derived from an EMBL/GenBank/DDBJ whole genome shotgun (WGS) entry which is preliminary data.</text>
</comment>
<evidence type="ECO:0000259" key="2">
    <source>
        <dbReference type="Pfam" id="PF13116"/>
    </source>
</evidence>